<accession>A0A1L7N1A2</accession>
<dbReference type="Proteomes" id="UP000222831">
    <property type="component" value="Segment"/>
</dbReference>
<sequence length="136" mass="15157">MVIAKPIVAVREYEQSDKARLSLVEQLGKLLVANRDTKLPPARLVDAAAFLQEQTGITFSTLNADTILFFYAEARIKLALYGMDSETGDLLLNAFAHFFLGTEWPSYKDGLTGEQLATWHEVFREQVIKSGMGFVA</sequence>
<evidence type="ECO:0000313" key="2">
    <source>
        <dbReference type="Proteomes" id="UP000222831"/>
    </source>
</evidence>
<dbReference type="RefSeq" id="YP_009598965.1">
    <property type="nucleotide sequence ID" value="NC_041911.1"/>
</dbReference>
<dbReference type="GeneID" id="40074667"/>
<name>A0A1L7N1A2_9CAUD</name>
<evidence type="ECO:0000313" key="1">
    <source>
        <dbReference type="EMBL" id="BAW19246.1"/>
    </source>
</evidence>
<reference evidence="1 2" key="1">
    <citation type="submission" date="2016-12" db="EMBL/GenBank/DDBJ databases">
        <title>Characterization of two jumbo phages RP12 and RP31 infecting the phytopathogen Ralstonia solanacearum.</title>
        <authorList>
            <person name="Kawasaki T."/>
            <person name="Yoshikawa G."/>
            <person name="Ogata H."/>
            <person name="Yamada T."/>
        </authorList>
    </citation>
    <scope>NUCLEOTIDE SEQUENCE [LARGE SCALE GENOMIC DNA]</scope>
    <source>
        <strain evidence="1 2">RP12</strain>
    </source>
</reference>
<protein>
    <submittedName>
        <fullName evidence="1">Uncharacterized protein</fullName>
    </submittedName>
</protein>
<keyword evidence="2" id="KW-1185">Reference proteome</keyword>
<dbReference type="EMBL" id="AP017924">
    <property type="protein sequence ID" value="BAW19246.1"/>
    <property type="molecule type" value="Genomic_DNA"/>
</dbReference>
<proteinExistence type="predicted"/>
<organism evidence="1 2">
    <name type="scientific">Ralstonia phage RP12</name>
    <dbReference type="NCBI Taxonomy" id="1923889"/>
    <lineage>
        <taxon>Viruses</taxon>
        <taxon>Duplodnaviria</taxon>
        <taxon>Heunggongvirae</taxon>
        <taxon>Uroviricota</taxon>
        <taxon>Caudoviricetes</taxon>
        <taxon>Chimalliviridae</taxon>
        <taxon>Ripduovirus</taxon>
        <taxon>Ripduovirus RP12</taxon>
    </lineage>
</organism>
<dbReference type="KEGG" id="vg:40074667"/>